<accession>A0A0U3FNQ8</accession>
<dbReference type="GO" id="GO:0016491">
    <property type="term" value="F:oxidoreductase activity"/>
    <property type="evidence" value="ECO:0007669"/>
    <property type="project" value="UniProtKB-KW"/>
</dbReference>
<sequence length="465" mass="51219">MNEFDVLIVGAGPAGMFAALKIAELTNGKARIGIIEKGYYAHQRICPLQEPKIGKCTYCKPCHILYGVGGAGTLSSGLINLRPDVGGDLQELVGSEERAWELIEEVDKIFLRFGAPPDTLHEPDMDRVKEIEKRAVKVGAKFVPIRQRHIGTDHSVRVIENMTKYLESKGVKFIIGTEALDVDIVDSRQRVKTTKGVFESKYLLLAPGRGGADWFVNIARKLGITLESGPLDVGVRVEVPYEVMEEIIDVEVDPKIIIYTRTFDDKVRTFCTNHKGFVVKEVYDDGTVGVNGHAYLNMKSNNTNFAFLVTVKLTDPMEDTIEYGKNIAKLATKLGGGNPLIQRLIDLESGRRSTWERIKRSVTKPTLREVTPGDISMAFPYRVITNILEGLKSLDYIIPGVFAPHTLLYAPEIKYYSMKAKVDRNMETDVANVYAAGDGAGLSRGINVAAATGLIAGEAIAKKLS</sequence>
<dbReference type="InterPro" id="IPR003953">
    <property type="entry name" value="FAD-dep_OxRdtase_2_FAD-bd"/>
</dbReference>
<name>A0A0U3FNQ8_9CREN</name>
<dbReference type="EMBL" id="CP006867">
    <property type="protein sequence ID" value="ALU11967.1"/>
    <property type="molecule type" value="Genomic_DNA"/>
</dbReference>
<evidence type="ECO:0000259" key="3">
    <source>
        <dbReference type="Pfam" id="PF00890"/>
    </source>
</evidence>
<dbReference type="Pfam" id="PF00890">
    <property type="entry name" value="FAD_binding_2"/>
    <property type="match status" value="1"/>
</dbReference>
<dbReference type="InterPro" id="IPR028348">
    <property type="entry name" value="FAD-binding_protein"/>
</dbReference>
<dbReference type="PRINTS" id="PR00368">
    <property type="entry name" value="FADPNR"/>
</dbReference>
<dbReference type="OrthoDB" id="4240at2157"/>
<gene>
    <name evidence="5" type="ORF">EYM_06710</name>
</gene>
<dbReference type="AlphaFoldDB" id="A0A0U3FNQ8"/>
<dbReference type="InterPro" id="IPR036188">
    <property type="entry name" value="FAD/NAD-bd_sf"/>
</dbReference>
<reference evidence="5 6" key="1">
    <citation type="submission" date="2013-11" db="EMBL/GenBank/DDBJ databases">
        <title>Comparative genomics of Ignicoccus.</title>
        <authorList>
            <person name="Podar M."/>
        </authorList>
    </citation>
    <scope>NUCLEOTIDE SEQUENCE [LARGE SCALE GENOMIC DNA]</scope>
    <source>
        <strain evidence="5 6">DSM 13165</strain>
    </source>
</reference>
<evidence type="ECO:0000259" key="4">
    <source>
        <dbReference type="Pfam" id="PF21688"/>
    </source>
</evidence>
<dbReference type="SUPFAM" id="SSF51905">
    <property type="entry name" value="FAD/NAD(P)-binding domain"/>
    <property type="match status" value="1"/>
</dbReference>
<evidence type="ECO:0000313" key="5">
    <source>
        <dbReference type="EMBL" id="ALU11967.1"/>
    </source>
</evidence>
<dbReference type="Pfam" id="PF21688">
    <property type="entry name" value="FAD-depend_C"/>
    <property type="match status" value="1"/>
</dbReference>
<dbReference type="Gene3D" id="3.50.50.60">
    <property type="entry name" value="FAD/NAD(P)-binding domain"/>
    <property type="match status" value="2"/>
</dbReference>
<evidence type="ECO:0000256" key="1">
    <source>
        <dbReference type="ARBA" id="ARBA00022630"/>
    </source>
</evidence>
<dbReference type="InterPro" id="IPR049516">
    <property type="entry name" value="FAD-depend_C"/>
</dbReference>
<dbReference type="PANTHER" id="PTHR43106">
    <property type="entry name" value="DEHYDROGENASE-RELATED"/>
    <property type="match status" value="1"/>
</dbReference>
<feature type="domain" description="FAD-dependent protein C-terminal" evidence="4">
    <location>
        <begin position="233"/>
        <end position="413"/>
    </location>
</feature>
<dbReference type="Proteomes" id="UP000060778">
    <property type="component" value="Chromosome"/>
</dbReference>
<evidence type="ECO:0000313" key="6">
    <source>
        <dbReference type="Proteomes" id="UP000060778"/>
    </source>
</evidence>
<dbReference type="RefSeq" id="WP_075050265.1">
    <property type="nucleotide sequence ID" value="NZ_CP006867.1"/>
</dbReference>
<dbReference type="PATRIC" id="fig|940295.4.peg.1303"/>
<proteinExistence type="predicted"/>
<evidence type="ECO:0000256" key="2">
    <source>
        <dbReference type="ARBA" id="ARBA00023002"/>
    </source>
</evidence>
<feature type="domain" description="FAD-dependent oxidoreductase 2 FAD-binding" evidence="3">
    <location>
        <begin position="5"/>
        <end position="40"/>
    </location>
</feature>
<keyword evidence="1" id="KW-0285">Flavoprotein</keyword>
<dbReference type="PIRSF" id="PIRSF038984">
    <property type="entry name" value="FAD_binding_protein"/>
    <property type="match status" value="1"/>
</dbReference>
<keyword evidence="6" id="KW-1185">Reference proteome</keyword>
<dbReference type="PANTHER" id="PTHR43106:SF1">
    <property type="entry name" value="DEHYDROGENASE-RELATED"/>
    <property type="match status" value="1"/>
</dbReference>
<keyword evidence="2" id="KW-0560">Oxidoreductase</keyword>
<dbReference type="KEGG" id="iis:EYM_06710"/>
<dbReference type="STRING" id="940295.EYM_06710"/>
<protein>
    <submittedName>
        <fullName evidence="5">FAD-dependent oxidoreductase</fullName>
    </submittedName>
</protein>
<dbReference type="GeneID" id="30680716"/>
<organism evidence="5 6">
    <name type="scientific">Ignicoccus islandicus DSM 13165</name>
    <dbReference type="NCBI Taxonomy" id="940295"/>
    <lineage>
        <taxon>Archaea</taxon>
        <taxon>Thermoproteota</taxon>
        <taxon>Thermoprotei</taxon>
        <taxon>Desulfurococcales</taxon>
        <taxon>Desulfurococcaceae</taxon>
        <taxon>Ignicoccus</taxon>
    </lineage>
</organism>